<dbReference type="eggNOG" id="KOG4441">
    <property type="taxonomic scope" value="Eukaryota"/>
</dbReference>
<dbReference type="PIRSF" id="PIRSF037037">
    <property type="entry name" value="Kelch-like_protein_gigaxonin"/>
    <property type="match status" value="1"/>
</dbReference>
<proteinExistence type="predicted"/>
<feature type="domain" description="BTB" evidence="8">
    <location>
        <begin position="1"/>
        <end position="48"/>
    </location>
</feature>
<dbReference type="Pfam" id="PF01344">
    <property type="entry name" value="Kelch_1"/>
    <property type="match status" value="5"/>
</dbReference>
<dbReference type="GO" id="GO:0016567">
    <property type="term" value="P:protein ubiquitination"/>
    <property type="evidence" value="ECO:0007669"/>
    <property type="project" value="UniProtKB-UniPathway"/>
</dbReference>
<dbReference type="PROSITE" id="PS50097">
    <property type="entry name" value="BTB"/>
    <property type="match status" value="1"/>
</dbReference>
<dbReference type="Pfam" id="PF00651">
    <property type="entry name" value="BTB"/>
    <property type="match status" value="1"/>
</dbReference>
<sequence>MRSEYFRTLFTTTLHINEEPDVLLHGVSSDTMTQILNYAYFRKMEIHSKNVRQLLETAEYLCIPGVTALCCDFFMDEIDVDNCVDIMHFARLQFCADLETRARRFVALNFVELSQKSEELLELPVEELQAVIDSDELNVKDEKFVWEFILRWINDDPDNRKGHIAGLLKGVRLGLFEANFFKDEVSKHPYVTGNKACRPVILETIEFLRDVQMMTRGDKEFVTPRIARPRIPQDILFAIGGKRDGWPSDVIEAYDARADRWSVVEGIESIGPRMNHGTAVVDFDIYVIGGHDDWKDLDSCLCFNAVTKTCREVAPMNERRRSLSVAVLRGAVYAMGGYDCYEYYRTAERYDRKAKQWSLIAPMNTERFDASAAVLNDKIYVAGGSHNKNYVNSVEVYDPDIDQWTFVAPMLSGRANFSCVEFHGCLYALGGRNRTSWELSTEKYDPAEDTWTEVPYMNFYSNYLNAEVIDDTIFVIGGIGIGETGCSVKRYNDKEDKWDKAANMNVRRFLMSTCVSKNLPNASDYAYKHRVKLMKEKRKKC</sequence>
<keyword evidence="3" id="KW-0880">Kelch repeat</keyword>
<dbReference type="UniPathway" id="UPA00143"/>
<dbReference type="InterPro" id="IPR015915">
    <property type="entry name" value="Kelch-typ_b-propeller"/>
</dbReference>
<dbReference type="InterPro" id="IPR017096">
    <property type="entry name" value="BTB-kelch_protein"/>
</dbReference>
<dbReference type="InterPro" id="IPR011333">
    <property type="entry name" value="SKP1/BTB/POZ_sf"/>
</dbReference>
<dbReference type="EMBL" id="KK852788">
    <property type="protein sequence ID" value="KDR16535.1"/>
    <property type="molecule type" value="Genomic_DNA"/>
</dbReference>
<dbReference type="InterPro" id="IPR000210">
    <property type="entry name" value="BTB/POZ_dom"/>
</dbReference>
<dbReference type="Pfam" id="PF07707">
    <property type="entry name" value="BACK"/>
    <property type="match status" value="1"/>
</dbReference>
<comment type="function">
    <text evidence="7">Probable substrate-specific adapter of an E3 ubiquitin-protein ligase complex which mediates the ubiquitination and subsequent proteasomal degradation of target proteins. May have a role in synapse differentiation and growth.</text>
</comment>
<dbReference type="PANTHER" id="PTHR24412:SF172">
    <property type="entry name" value="KELCH-LIKE PROTEIN 10"/>
    <property type="match status" value="1"/>
</dbReference>
<evidence type="ECO:0000256" key="3">
    <source>
        <dbReference type="ARBA" id="ARBA00022441"/>
    </source>
</evidence>
<dbReference type="SMART" id="SM00875">
    <property type="entry name" value="BACK"/>
    <property type="match status" value="1"/>
</dbReference>
<keyword evidence="10" id="KW-1185">Reference proteome</keyword>
<keyword evidence="5" id="KW-0833">Ubl conjugation pathway</keyword>
<accession>A0A067R365</accession>
<evidence type="ECO:0000256" key="2">
    <source>
        <dbReference type="ARBA" id="ARBA00013699"/>
    </source>
</evidence>
<organism evidence="9 10">
    <name type="scientific">Zootermopsis nevadensis</name>
    <name type="common">Dampwood termite</name>
    <dbReference type="NCBI Taxonomy" id="136037"/>
    <lineage>
        <taxon>Eukaryota</taxon>
        <taxon>Metazoa</taxon>
        <taxon>Ecdysozoa</taxon>
        <taxon>Arthropoda</taxon>
        <taxon>Hexapoda</taxon>
        <taxon>Insecta</taxon>
        <taxon>Pterygota</taxon>
        <taxon>Neoptera</taxon>
        <taxon>Polyneoptera</taxon>
        <taxon>Dictyoptera</taxon>
        <taxon>Blattodea</taxon>
        <taxon>Blattoidea</taxon>
        <taxon>Termitoidae</taxon>
        <taxon>Termopsidae</taxon>
        <taxon>Zootermopsis</taxon>
    </lineage>
</organism>
<evidence type="ECO:0000256" key="4">
    <source>
        <dbReference type="ARBA" id="ARBA00022737"/>
    </source>
</evidence>
<dbReference type="OMA" id="NPTHAVE"/>
<evidence type="ECO:0000313" key="9">
    <source>
        <dbReference type="EMBL" id="KDR16535.1"/>
    </source>
</evidence>
<dbReference type="Proteomes" id="UP000027135">
    <property type="component" value="Unassembled WGS sequence"/>
</dbReference>
<evidence type="ECO:0000256" key="1">
    <source>
        <dbReference type="ARBA" id="ARBA00004906"/>
    </source>
</evidence>
<dbReference type="AlphaFoldDB" id="A0A067R365"/>
<dbReference type="Gene3D" id="3.30.710.10">
    <property type="entry name" value="Potassium Channel Kv1.1, Chain A"/>
    <property type="match status" value="1"/>
</dbReference>
<keyword evidence="4" id="KW-0677">Repeat</keyword>
<dbReference type="STRING" id="136037.A0A067R365"/>
<evidence type="ECO:0000256" key="6">
    <source>
        <dbReference type="ARBA" id="ARBA00023203"/>
    </source>
</evidence>
<protein>
    <recommendedName>
        <fullName evidence="2">Kelch-like protein diablo</fullName>
    </recommendedName>
</protein>
<dbReference type="FunFam" id="1.25.40.420:FF:000001">
    <property type="entry name" value="Kelch-like family member 12"/>
    <property type="match status" value="1"/>
</dbReference>
<keyword evidence="6" id="KW-0009">Actin-binding</keyword>
<dbReference type="InterPro" id="IPR011705">
    <property type="entry name" value="BACK"/>
</dbReference>
<dbReference type="InParanoid" id="A0A067R365"/>
<evidence type="ECO:0000259" key="8">
    <source>
        <dbReference type="PROSITE" id="PS50097"/>
    </source>
</evidence>
<reference evidence="9 10" key="1">
    <citation type="journal article" date="2014" name="Nat. Commun.">
        <title>Molecular traces of alternative social organization in a termite genome.</title>
        <authorList>
            <person name="Terrapon N."/>
            <person name="Li C."/>
            <person name="Robertson H.M."/>
            <person name="Ji L."/>
            <person name="Meng X."/>
            <person name="Booth W."/>
            <person name="Chen Z."/>
            <person name="Childers C.P."/>
            <person name="Glastad K.M."/>
            <person name="Gokhale K."/>
            <person name="Gowin J."/>
            <person name="Gronenberg W."/>
            <person name="Hermansen R.A."/>
            <person name="Hu H."/>
            <person name="Hunt B.G."/>
            <person name="Huylmans A.K."/>
            <person name="Khalil S.M."/>
            <person name="Mitchell R.D."/>
            <person name="Munoz-Torres M.C."/>
            <person name="Mustard J.A."/>
            <person name="Pan H."/>
            <person name="Reese J.T."/>
            <person name="Scharf M.E."/>
            <person name="Sun F."/>
            <person name="Vogel H."/>
            <person name="Xiao J."/>
            <person name="Yang W."/>
            <person name="Yang Z."/>
            <person name="Yang Z."/>
            <person name="Zhou J."/>
            <person name="Zhu J."/>
            <person name="Brent C.S."/>
            <person name="Elsik C.G."/>
            <person name="Goodisman M.A."/>
            <person name="Liberles D.A."/>
            <person name="Roe R.M."/>
            <person name="Vargo E.L."/>
            <person name="Vilcinskas A."/>
            <person name="Wang J."/>
            <person name="Bornberg-Bauer E."/>
            <person name="Korb J."/>
            <person name="Zhang G."/>
            <person name="Liebig J."/>
        </authorList>
    </citation>
    <scope>NUCLEOTIDE SEQUENCE [LARGE SCALE GENOMIC DNA]</scope>
    <source>
        <tissue evidence="9">Whole organism</tissue>
    </source>
</reference>
<evidence type="ECO:0000256" key="7">
    <source>
        <dbReference type="ARBA" id="ARBA00043912"/>
    </source>
</evidence>
<dbReference type="PANTHER" id="PTHR24412">
    <property type="entry name" value="KELCH PROTEIN"/>
    <property type="match status" value="1"/>
</dbReference>
<comment type="pathway">
    <text evidence="1">Protein modification; protein ubiquitination.</text>
</comment>
<evidence type="ECO:0000256" key="5">
    <source>
        <dbReference type="ARBA" id="ARBA00022786"/>
    </source>
</evidence>
<dbReference type="Gene3D" id="2.120.10.80">
    <property type="entry name" value="Kelch-type beta propeller"/>
    <property type="match status" value="1"/>
</dbReference>
<evidence type="ECO:0000313" key="10">
    <source>
        <dbReference type="Proteomes" id="UP000027135"/>
    </source>
</evidence>
<name>A0A067R365_ZOONE</name>
<dbReference type="InterPro" id="IPR006652">
    <property type="entry name" value="Kelch_1"/>
</dbReference>
<gene>
    <name evidence="9" type="ORF">L798_09925</name>
</gene>
<dbReference type="FunCoup" id="A0A067R365">
    <property type="interactions" value="1"/>
</dbReference>
<dbReference type="SUPFAM" id="SSF54695">
    <property type="entry name" value="POZ domain"/>
    <property type="match status" value="1"/>
</dbReference>
<dbReference type="SMART" id="SM00612">
    <property type="entry name" value="Kelch"/>
    <property type="match status" value="6"/>
</dbReference>
<dbReference type="GO" id="GO:0003779">
    <property type="term" value="F:actin binding"/>
    <property type="evidence" value="ECO:0007669"/>
    <property type="project" value="UniProtKB-KW"/>
</dbReference>
<dbReference type="Gene3D" id="1.25.40.420">
    <property type="match status" value="1"/>
</dbReference>
<dbReference type="SUPFAM" id="SSF117281">
    <property type="entry name" value="Kelch motif"/>
    <property type="match status" value="1"/>
</dbReference>